<proteinExistence type="predicted"/>
<name>A0A6J6F070_9ZZZZ</name>
<organism evidence="2">
    <name type="scientific">freshwater metagenome</name>
    <dbReference type="NCBI Taxonomy" id="449393"/>
    <lineage>
        <taxon>unclassified sequences</taxon>
        <taxon>metagenomes</taxon>
        <taxon>ecological metagenomes</taxon>
    </lineage>
</organism>
<feature type="region of interest" description="Disordered" evidence="1">
    <location>
        <begin position="135"/>
        <end position="182"/>
    </location>
</feature>
<accession>A0A6J6F070</accession>
<gene>
    <name evidence="2" type="ORF">UFOPK1493_03166</name>
</gene>
<protein>
    <submittedName>
        <fullName evidence="2">Unannotated protein</fullName>
    </submittedName>
</protein>
<dbReference type="EMBL" id="CAEZSR010000162">
    <property type="protein sequence ID" value="CAB4582211.1"/>
    <property type="molecule type" value="Genomic_DNA"/>
</dbReference>
<evidence type="ECO:0000313" key="2">
    <source>
        <dbReference type="EMBL" id="CAB4582211.1"/>
    </source>
</evidence>
<sequence>MNDLLDDRLRTMMRTATADAPEAPTVDDLQTITVVGAEPRQRSMRPIAAAAAVMAVAAAGALVWWPSGDGGPQPADTPDSTEAGVVPGSYLDAYYLPTDLPDGWQIVEMRRSPGFRTESSVNAVVFERRDRSDRALVTLSPTPTGSELPASTEPVDGAPEGSALASGSAPATTEAPEQGKDAQETIAGLSPATAQWIDDAQSLVWSLGDWAVLLATRSSDEASARALALDLLPQVTASGPSFDVKDASEWVEVREYLLTQDEWAGSNTVVLAHDDGRMLTVAASRPTGIDPLELASPLPEPGLFRYRTSPDDVGLVRRDGDLLLDFYGVNGPVATDETQRAIAIGMRRVTEAEWLEARPDLNEVVAAATVVGTFELLDHTVTAHREGGISGVCVERADGVSGCALLLGVEPDGELPAAAPTQGIPLSDGTWVAVGSIANGLEPCEEPLLQGARASVVPNGDVQTMLVVPADLDASFACPLVGVGEGEVAPNEVFIANPPPAD</sequence>
<dbReference type="AlphaFoldDB" id="A0A6J6F070"/>
<evidence type="ECO:0000256" key="1">
    <source>
        <dbReference type="SAM" id="MobiDB-lite"/>
    </source>
</evidence>
<reference evidence="2" key="1">
    <citation type="submission" date="2020-05" db="EMBL/GenBank/DDBJ databases">
        <authorList>
            <person name="Chiriac C."/>
            <person name="Salcher M."/>
            <person name="Ghai R."/>
            <person name="Kavagutti S V."/>
        </authorList>
    </citation>
    <scope>NUCLEOTIDE SEQUENCE</scope>
</reference>